<dbReference type="InterPro" id="IPR015943">
    <property type="entry name" value="WD40/YVTN_repeat-like_dom_sf"/>
</dbReference>
<dbReference type="GO" id="GO:1904263">
    <property type="term" value="P:positive regulation of TORC1 signaling"/>
    <property type="evidence" value="ECO:0007669"/>
    <property type="project" value="TreeGrafter"/>
</dbReference>
<dbReference type="InterPro" id="IPR049092">
    <property type="entry name" value="MIOS_a-sol"/>
</dbReference>
<feature type="domain" description="MIOS-like alpha-solenoid" evidence="10">
    <location>
        <begin position="410"/>
        <end position="606"/>
    </location>
</feature>
<accession>A0AAV6G9F3</accession>
<keyword evidence="7" id="KW-0862">Zinc</keyword>
<comment type="caution">
    <text evidence="11">The sequence shown here is derived from an EMBL/GenBank/DDBJ whole genome shotgun (WGS) entry which is preliminary data.</text>
</comment>
<keyword evidence="8" id="KW-0472">Membrane</keyword>
<evidence type="ECO:0000259" key="10">
    <source>
        <dbReference type="Pfam" id="PF21719"/>
    </source>
</evidence>
<evidence type="ECO:0000313" key="12">
    <source>
        <dbReference type="Proteomes" id="UP000823561"/>
    </source>
</evidence>
<comment type="similarity">
    <text evidence="2">Belongs to the WD repeat mio family.</text>
</comment>
<evidence type="ECO:0000256" key="8">
    <source>
        <dbReference type="ARBA" id="ARBA00023136"/>
    </source>
</evidence>
<protein>
    <recommendedName>
        <fullName evidence="10">MIOS-like alpha-solenoid domain-containing protein</fullName>
    </recommendedName>
</protein>
<gene>
    <name evidence="11" type="ORF">AALO_G00181580</name>
</gene>
<evidence type="ECO:0000256" key="7">
    <source>
        <dbReference type="ARBA" id="ARBA00022833"/>
    </source>
</evidence>
<dbReference type="GO" id="GO:0005765">
    <property type="term" value="C:lysosomal membrane"/>
    <property type="evidence" value="ECO:0007669"/>
    <property type="project" value="UniProtKB-SubCell"/>
</dbReference>
<keyword evidence="12" id="KW-1185">Reference proteome</keyword>
<dbReference type="SUPFAM" id="SSF50978">
    <property type="entry name" value="WD40 repeat-like"/>
    <property type="match status" value="1"/>
</dbReference>
<evidence type="ECO:0000256" key="5">
    <source>
        <dbReference type="ARBA" id="ARBA00022737"/>
    </source>
</evidence>
<evidence type="ECO:0000256" key="9">
    <source>
        <dbReference type="ARBA" id="ARBA00023228"/>
    </source>
</evidence>
<dbReference type="Gene3D" id="2.130.10.10">
    <property type="entry name" value="YVTN repeat-like/Quinoprotein amine dehydrogenase"/>
    <property type="match status" value="1"/>
</dbReference>
<evidence type="ECO:0000313" key="11">
    <source>
        <dbReference type="EMBL" id="KAG5271575.1"/>
    </source>
</evidence>
<proteinExistence type="inferred from homology"/>
<evidence type="ECO:0000256" key="1">
    <source>
        <dbReference type="ARBA" id="ARBA00004656"/>
    </source>
</evidence>
<keyword evidence="9" id="KW-0458">Lysosome</keyword>
<keyword evidence="5" id="KW-0677">Repeat</keyword>
<comment type="subcellular location">
    <subcellularLocation>
        <location evidence="1">Lysosome membrane</location>
    </subcellularLocation>
</comment>
<name>A0AAV6G9F3_9TELE</name>
<dbReference type="EMBL" id="JADWDJ010000013">
    <property type="protein sequence ID" value="KAG5271575.1"/>
    <property type="molecule type" value="Genomic_DNA"/>
</dbReference>
<dbReference type="Pfam" id="PF21719">
    <property type="entry name" value="MIOS_a-sol"/>
    <property type="match status" value="1"/>
</dbReference>
<organism evidence="11 12">
    <name type="scientific">Alosa alosa</name>
    <name type="common">allis shad</name>
    <dbReference type="NCBI Taxonomy" id="278164"/>
    <lineage>
        <taxon>Eukaryota</taxon>
        <taxon>Metazoa</taxon>
        <taxon>Chordata</taxon>
        <taxon>Craniata</taxon>
        <taxon>Vertebrata</taxon>
        <taxon>Euteleostomi</taxon>
        <taxon>Actinopterygii</taxon>
        <taxon>Neopterygii</taxon>
        <taxon>Teleostei</taxon>
        <taxon>Clupei</taxon>
        <taxon>Clupeiformes</taxon>
        <taxon>Clupeoidei</taxon>
        <taxon>Clupeidae</taxon>
        <taxon>Alosa</taxon>
    </lineage>
</organism>
<dbReference type="InterPro" id="IPR001680">
    <property type="entry name" value="WD40_rpt"/>
</dbReference>
<dbReference type="Pfam" id="PF21720">
    <property type="entry name" value="MIOS_WD40"/>
    <property type="match status" value="1"/>
</dbReference>
<keyword evidence="6" id="KW-0863">Zinc-finger</keyword>
<sequence>MSGSKPDILWSPHHVDRYVICDSELSLYRIGSIGSAEPKAGTLPLSQETAATLLAINSDTPYMKCVAWYPKHEPECLLAVGQANGRVVLTSLGQSPNSKCKELMGREFVPKHARQCNTLAWNPWDSNWLAAGLDKHRADFSVLIWDISSKYAPDIAVPMEKIRLSSAGDTDSGLVVTKPLYELGQNDACLSLCWLPRDQKLLLAGMHRNLAIFDLRNTSQKTFVNTKAIQGVTVDPHFHERVASFFEGQVAIWDLRKFEKPVLTLTEQPKPLTKVAWCPTRTGLLATLTRDSNVVRLYDMQHAPTPIGDETEPTIIERSVQPCSDNSVISSFAWHPSAQNRMVVVSPNRAMTDFTVFERISLAWGSTTSLMWACGRHLYECAEGEGAAEKDRDIATKMRQRAQNGYGHDTVQVWRNHLLAGDLEQKQQGPKQSLIYSGIKNIVKSSSGTTENRRCWRGSDRQTDVARYQSEERSLALRLCGWIGRGPEVDVEPFLKSLELEGEWERAAAVALFNLDIRRAIQILNKGASSEKGDLNLNVVAMALSGYTDEKKSLWREMCSTLRLQLKKPYLCVMFAFLTSEPGAYDGVLYESSVAVRDRVAFACMFLNDSQLPRYIDKLTNEMKEAGNLEGILLTGLTKDGVDLMESYVDRTGDVQTASFCVLMGSPGDVVKDTRVQCWIENYRNLLDAWRFWHKRAEFDIHRSKLDPSSKPLAQASDHT</sequence>
<reference evidence="11" key="1">
    <citation type="submission" date="2020-10" db="EMBL/GenBank/DDBJ databases">
        <title>Chromosome-scale genome assembly of the Allis shad, Alosa alosa.</title>
        <authorList>
            <person name="Margot Z."/>
            <person name="Christophe K."/>
            <person name="Cabau C."/>
            <person name="Louis A."/>
            <person name="Berthelot C."/>
            <person name="Parey E."/>
            <person name="Roest Crollius H."/>
            <person name="Montfort J."/>
            <person name="Robinson-Rechavi M."/>
            <person name="Bucao C."/>
            <person name="Bouchez O."/>
            <person name="Gislard M."/>
            <person name="Lluch J."/>
            <person name="Milhes M."/>
            <person name="Lampietro C."/>
            <person name="Lopez Roques C."/>
            <person name="Donnadieu C."/>
            <person name="Braasch I."/>
            <person name="Desvignes T."/>
            <person name="Postlethwait J."/>
            <person name="Bobe J."/>
            <person name="Guiguen Y."/>
        </authorList>
    </citation>
    <scope>NUCLEOTIDE SEQUENCE</scope>
    <source>
        <strain evidence="11">M-15738</strain>
        <tissue evidence="11">Blood</tissue>
    </source>
</reference>
<dbReference type="SMART" id="SM00320">
    <property type="entry name" value="WD40"/>
    <property type="match status" value="4"/>
</dbReference>
<evidence type="ECO:0000256" key="4">
    <source>
        <dbReference type="ARBA" id="ARBA00022723"/>
    </source>
</evidence>
<dbReference type="InterPro" id="IPR037593">
    <property type="entry name" value="MIOS/Sea4"/>
</dbReference>
<dbReference type="GO" id="GO:0034198">
    <property type="term" value="P:cellular response to amino acid starvation"/>
    <property type="evidence" value="ECO:0007669"/>
    <property type="project" value="TreeGrafter"/>
</dbReference>
<evidence type="ECO:0000256" key="3">
    <source>
        <dbReference type="ARBA" id="ARBA00022574"/>
    </source>
</evidence>
<keyword evidence="4" id="KW-0479">Metal-binding</keyword>
<dbReference type="InterPro" id="IPR036322">
    <property type="entry name" value="WD40_repeat_dom_sf"/>
</dbReference>
<evidence type="ECO:0000256" key="2">
    <source>
        <dbReference type="ARBA" id="ARBA00009713"/>
    </source>
</evidence>
<dbReference type="FunFam" id="2.130.10.10:FF:000103">
    <property type="entry name" value="Meiosis regulator for oocyte development"/>
    <property type="match status" value="1"/>
</dbReference>
<dbReference type="AlphaFoldDB" id="A0AAV6G9F3"/>
<dbReference type="PANTHER" id="PTHR16453">
    <property type="entry name" value="WD40 DOMAIN-CONTAINING PROTEIN MIO FAMILY MEMBER"/>
    <property type="match status" value="1"/>
</dbReference>
<dbReference type="Proteomes" id="UP000823561">
    <property type="component" value="Chromosome 13"/>
</dbReference>
<evidence type="ECO:0000256" key="6">
    <source>
        <dbReference type="ARBA" id="ARBA00022771"/>
    </source>
</evidence>
<dbReference type="PANTHER" id="PTHR16453:SF9">
    <property type="entry name" value="GATOR COMPLEX PROTEIN MIOS"/>
    <property type="match status" value="1"/>
</dbReference>
<keyword evidence="3" id="KW-0853">WD repeat</keyword>
<dbReference type="GO" id="GO:0008270">
    <property type="term" value="F:zinc ion binding"/>
    <property type="evidence" value="ECO:0007669"/>
    <property type="project" value="UniProtKB-KW"/>
</dbReference>